<dbReference type="Proteomes" id="UP000717696">
    <property type="component" value="Unassembled WGS sequence"/>
</dbReference>
<accession>A0A9P9J4M2</accession>
<feature type="compositionally biased region" description="Low complexity" evidence="2">
    <location>
        <begin position="35"/>
        <end position="44"/>
    </location>
</feature>
<proteinExistence type="predicted"/>
<dbReference type="PANTHER" id="PTHR10378">
    <property type="entry name" value="LIM DOMAIN-BINDING PROTEIN"/>
    <property type="match status" value="1"/>
</dbReference>
<keyword evidence="4" id="KW-1185">Reference proteome</keyword>
<feature type="compositionally biased region" description="Polar residues" evidence="2">
    <location>
        <begin position="663"/>
        <end position="677"/>
    </location>
</feature>
<keyword evidence="1" id="KW-0175">Coiled coil</keyword>
<gene>
    <name evidence="3" type="ORF">B0J13DRAFT_660519</name>
</gene>
<feature type="coiled-coil region" evidence="1">
    <location>
        <begin position="197"/>
        <end position="227"/>
    </location>
</feature>
<dbReference type="EMBL" id="JAGMUU010000006">
    <property type="protein sequence ID" value="KAH7149779.1"/>
    <property type="molecule type" value="Genomic_DNA"/>
</dbReference>
<feature type="compositionally biased region" description="Basic residues" evidence="2">
    <location>
        <begin position="775"/>
        <end position="785"/>
    </location>
</feature>
<feature type="compositionally biased region" description="Low complexity" evidence="2">
    <location>
        <begin position="707"/>
        <end position="720"/>
    </location>
</feature>
<evidence type="ECO:0000256" key="2">
    <source>
        <dbReference type="SAM" id="MobiDB-lite"/>
    </source>
</evidence>
<organism evidence="3 4">
    <name type="scientific">Dactylonectria estremocensis</name>
    <dbReference type="NCBI Taxonomy" id="1079267"/>
    <lineage>
        <taxon>Eukaryota</taxon>
        <taxon>Fungi</taxon>
        <taxon>Dikarya</taxon>
        <taxon>Ascomycota</taxon>
        <taxon>Pezizomycotina</taxon>
        <taxon>Sordariomycetes</taxon>
        <taxon>Hypocreomycetidae</taxon>
        <taxon>Hypocreales</taxon>
        <taxon>Nectriaceae</taxon>
        <taxon>Dactylonectria</taxon>
    </lineage>
</organism>
<feature type="compositionally biased region" description="Pro residues" evidence="2">
    <location>
        <begin position="342"/>
        <end position="358"/>
    </location>
</feature>
<feature type="compositionally biased region" description="Pro residues" evidence="2">
    <location>
        <begin position="279"/>
        <end position="289"/>
    </location>
</feature>
<dbReference type="AlphaFoldDB" id="A0A9P9J4M2"/>
<evidence type="ECO:0000256" key="1">
    <source>
        <dbReference type="SAM" id="Coils"/>
    </source>
</evidence>
<feature type="region of interest" description="Disordered" evidence="2">
    <location>
        <begin position="565"/>
        <end position="597"/>
    </location>
</feature>
<feature type="region of interest" description="Disordered" evidence="2">
    <location>
        <begin position="663"/>
        <end position="785"/>
    </location>
</feature>
<sequence length="785" mass="84317">MMATSMGPNFSGHPAGMGHPGVAGHPMAPGMPHNQGQPGAPAGGMPHQFGGPMAVSAPGGQVNPALMGGMPPGGNPNAHALQHLNPAQQQMFQQQQLQQQFNNPQAMAAMRQQQQLLQQQHARQALMAQHAFQANMQNVNGMQMGMQLNQLSPQQLHQLRQSGRLGPVSLAPVQNSLHSPVANYGVFQAQHPQAQVIMAQQLALQQQQAQQQQAQQQQAQQAQVQQQQAAHAQQMQGNPNQGQPMPMTAQNMAAMQQSQLAASLQNQMANQQGQQPQGQPQPQPQPQPQQPGQQPQHTPQPSQAGTPAPTGPQTPAQTPVATPAQPNQMPAGQNQPQGPQTPAQPQPQSQPQPQPQAQPQPQSQPQMAAAHQIALTNSLMQQQQRREGMKGQCLLKLMQFSEHLSGFLGPGNREDLSYWTNFVIRFFSPNGVFRHSLHITDTDDTTDKQYEVPYPAIARYFHTHFGGGNGGASTLKTMQLIMDKGTTDRPLPGDCHCIENSKASLVYWYDCGSHLVASGTLRAQFDAEQKIELFEFLTTGHEEYISRKKVIDAAKPAHMWMKEWHKTNSQDGKQSPEMSKKGKGRQMKSPQTAPPEVLVDLPDSAVNSKGVTEGVFQFLEIVEVMGQMNPLFGFSHSNPGLGPSAALEQYVATHITGGPQVMNGQPMQPQGPRTPSFGQFPMGASPAAAHMTLPGSPHMGSPAPGHMQAPGMQMQQSQQGTGSGGPSANTSPASNKRRRPSGVKTEDDGSGAPTPAGTGQVNGMPRAVKPPTPRMTKRAKGNNAA</sequence>
<feature type="compositionally biased region" description="Low complexity" evidence="2">
    <location>
        <begin position="252"/>
        <end position="278"/>
    </location>
</feature>
<evidence type="ECO:0000313" key="4">
    <source>
        <dbReference type="Proteomes" id="UP000717696"/>
    </source>
</evidence>
<dbReference type="Pfam" id="PF01803">
    <property type="entry name" value="LIM_bind"/>
    <property type="match status" value="1"/>
</dbReference>
<dbReference type="InterPro" id="IPR029005">
    <property type="entry name" value="LIM-bd/SEUSS"/>
</dbReference>
<name>A0A9P9J4M2_9HYPO</name>
<dbReference type="OrthoDB" id="774557at2759"/>
<protein>
    <submittedName>
        <fullName evidence="3">LIM-domain binding protein-domain-containing protein</fullName>
    </submittedName>
</protein>
<reference evidence="3" key="1">
    <citation type="journal article" date="2021" name="Nat. Commun.">
        <title>Genetic determinants of endophytism in the Arabidopsis root mycobiome.</title>
        <authorList>
            <person name="Mesny F."/>
            <person name="Miyauchi S."/>
            <person name="Thiergart T."/>
            <person name="Pickel B."/>
            <person name="Atanasova L."/>
            <person name="Karlsson M."/>
            <person name="Huettel B."/>
            <person name="Barry K.W."/>
            <person name="Haridas S."/>
            <person name="Chen C."/>
            <person name="Bauer D."/>
            <person name="Andreopoulos W."/>
            <person name="Pangilinan J."/>
            <person name="LaButti K."/>
            <person name="Riley R."/>
            <person name="Lipzen A."/>
            <person name="Clum A."/>
            <person name="Drula E."/>
            <person name="Henrissat B."/>
            <person name="Kohler A."/>
            <person name="Grigoriev I.V."/>
            <person name="Martin F.M."/>
            <person name="Hacquard S."/>
        </authorList>
    </citation>
    <scope>NUCLEOTIDE SEQUENCE</scope>
    <source>
        <strain evidence="3">MPI-CAGE-AT-0021</strain>
    </source>
</reference>
<feature type="compositionally biased region" description="Low complexity" evidence="2">
    <location>
        <begin position="359"/>
        <end position="370"/>
    </location>
</feature>
<comment type="caution">
    <text evidence="3">The sequence shown here is derived from an EMBL/GenBank/DDBJ whole genome shotgun (WGS) entry which is preliminary data.</text>
</comment>
<feature type="region of interest" description="Disordered" evidence="2">
    <location>
        <begin position="252"/>
        <end position="370"/>
    </location>
</feature>
<evidence type="ECO:0000313" key="3">
    <source>
        <dbReference type="EMBL" id="KAH7149779.1"/>
    </source>
</evidence>
<feature type="region of interest" description="Disordered" evidence="2">
    <location>
        <begin position="1"/>
        <end position="75"/>
    </location>
</feature>
<feature type="compositionally biased region" description="Low complexity" evidence="2">
    <location>
        <begin position="290"/>
        <end position="341"/>
    </location>
</feature>